<evidence type="ECO:0000313" key="10">
    <source>
        <dbReference type="Proteomes" id="UP001386955"/>
    </source>
</evidence>
<dbReference type="EMBL" id="JAYMYS010000004">
    <property type="protein sequence ID" value="KAK7395434.1"/>
    <property type="molecule type" value="Genomic_DNA"/>
</dbReference>
<sequence>MFGPLFYHLDTCLDRVAISFEYSIQMAEASSSQTETTTKPQVIYRCKKCRRIVASEENIVCHERGKGESSFRWKKRSAEPWETEKQPADCTSIFVEPMKWMQAVQEGNVEEKLLCMGCNTRLGNFNWAGMQCSCGAWVNPAFQLHKSRLDECYIISVLYPKEEEDHKVILLLPSLFYVLLHNSNFSINICLCVSAIVENGTFRLTEFMCSAVEKFELNGTHGNSFCFVMGTCLLWFLGLFDGHNMIRFDRMRHIVKILTLVMAITALWVGLLQTSMIPHSHTWLLPIYFVVSLGCYGLLMVGIGLMNFPTCPQEALLLQKDIVEAKEYLKQKGVDVSPS</sequence>
<comment type="similarity">
    <text evidence="3">Belongs to the DPM3 family.</text>
</comment>
<dbReference type="AlphaFoldDB" id="A0AAN9SH15"/>
<evidence type="ECO:0000256" key="6">
    <source>
        <dbReference type="ARBA" id="ARBA00022989"/>
    </source>
</evidence>
<feature type="transmembrane region" description="Helical" evidence="8">
    <location>
        <begin position="222"/>
        <end position="242"/>
    </location>
</feature>
<protein>
    <recommendedName>
        <fullName evidence="11">Dolichol-phosphate mannose synthase subunit 3</fullName>
    </recommendedName>
</protein>
<keyword evidence="10" id="KW-1185">Reference proteome</keyword>
<keyword evidence="7 8" id="KW-0472">Membrane</keyword>
<keyword evidence="6 8" id="KW-1133">Transmembrane helix</keyword>
<dbReference type="InterPro" id="IPR013174">
    <property type="entry name" value="DPM3"/>
</dbReference>
<dbReference type="PANTHER" id="PTHR45848">
    <property type="entry name" value="DUAL SPECIFICITY PROTEIN PHOSPHATASE 12 FAMILY MEMBER"/>
    <property type="match status" value="1"/>
</dbReference>
<dbReference type="Proteomes" id="UP001386955">
    <property type="component" value="Unassembled WGS sequence"/>
</dbReference>
<gene>
    <name evidence="9" type="ORF">VNO78_15992</name>
</gene>
<dbReference type="PANTHER" id="PTHR45848:SF6">
    <property type="entry name" value="OS02G0251700 PROTEIN"/>
    <property type="match status" value="1"/>
</dbReference>
<comment type="caution">
    <text evidence="9">The sequence shown here is derived from an EMBL/GenBank/DDBJ whole genome shotgun (WGS) entry which is preliminary data.</text>
</comment>
<evidence type="ECO:0000256" key="2">
    <source>
        <dbReference type="ARBA" id="ARBA00008601"/>
    </source>
</evidence>
<organism evidence="9 10">
    <name type="scientific">Psophocarpus tetragonolobus</name>
    <name type="common">Winged bean</name>
    <name type="synonym">Dolichos tetragonolobus</name>
    <dbReference type="NCBI Taxonomy" id="3891"/>
    <lineage>
        <taxon>Eukaryota</taxon>
        <taxon>Viridiplantae</taxon>
        <taxon>Streptophyta</taxon>
        <taxon>Embryophyta</taxon>
        <taxon>Tracheophyta</taxon>
        <taxon>Spermatophyta</taxon>
        <taxon>Magnoliopsida</taxon>
        <taxon>eudicotyledons</taxon>
        <taxon>Gunneridae</taxon>
        <taxon>Pentapetalae</taxon>
        <taxon>rosids</taxon>
        <taxon>fabids</taxon>
        <taxon>Fabales</taxon>
        <taxon>Fabaceae</taxon>
        <taxon>Papilionoideae</taxon>
        <taxon>50 kb inversion clade</taxon>
        <taxon>NPAAA clade</taxon>
        <taxon>indigoferoid/millettioid clade</taxon>
        <taxon>Phaseoleae</taxon>
        <taxon>Psophocarpus</taxon>
    </lineage>
</organism>
<accession>A0AAN9SH15</accession>
<dbReference type="GO" id="GO:0005789">
    <property type="term" value="C:endoplasmic reticulum membrane"/>
    <property type="evidence" value="ECO:0007669"/>
    <property type="project" value="UniProtKB-SubCell"/>
</dbReference>
<evidence type="ECO:0000256" key="1">
    <source>
        <dbReference type="ARBA" id="ARBA00004477"/>
    </source>
</evidence>
<keyword evidence="5" id="KW-0256">Endoplasmic reticulum</keyword>
<dbReference type="Pfam" id="PF08285">
    <property type="entry name" value="DPM3"/>
    <property type="match status" value="1"/>
</dbReference>
<evidence type="ECO:0000256" key="4">
    <source>
        <dbReference type="ARBA" id="ARBA00022692"/>
    </source>
</evidence>
<proteinExistence type="inferred from homology"/>
<comment type="similarity">
    <text evidence="2">Belongs to the protein-tyrosine phosphatase family. Non-receptor class dual specificity subfamily.</text>
</comment>
<evidence type="ECO:0000256" key="3">
    <source>
        <dbReference type="ARBA" id="ARBA00010430"/>
    </source>
</evidence>
<feature type="transmembrane region" description="Helical" evidence="8">
    <location>
        <begin position="283"/>
        <end position="308"/>
    </location>
</feature>
<comment type="subcellular location">
    <subcellularLocation>
        <location evidence="1">Endoplasmic reticulum membrane</location>
        <topology evidence="1">Multi-pass membrane protein</topology>
    </subcellularLocation>
</comment>
<evidence type="ECO:0000256" key="8">
    <source>
        <dbReference type="SAM" id="Phobius"/>
    </source>
</evidence>
<feature type="transmembrane region" description="Helical" evidence="8">
    <location>
        <begin position="254"/>
        <end position="271"/>
    </location>
</feature>
<evidence type="ECO:0000256" key="5">
    <source>
        <dbReference type="ARBA" id="ARBA00022824"/>
    </source>
</evidence>
<reference evidence="9 10" key="1">
    <citation type="submission" date="2024-01" db="EMBL/GenBank/DDBJ databases">
        <title>The genomes of 5 underutilized Papilionoideae crops provide insights into root nodulation and disease resistanc.</title>
        <authorList>
            <person name="Jiang F."/>
        </authorList>
    </citation>
    <scope>NUCLEOTIDE SEQUENCE [LARGE SCALE GENOMIC DNA]</scope>
    <source>
        <strain evidence="9">DUOXIRENSHENG_FW03</strain>
        <tissue evidence="9">Leaves</tissue>
    </source>
</reference>
<dbReference type="GO" id="GO:0008138">
    <property type="term" value="F:protein tyrosine/serine/threonine phosphatase activity"/>
    <property type="evidence" value="ECO:0007669"/>
    <property type="project" value="TreeGrafter"/>
</dbReference>
<evidence type="ECO:0000256" key="7">
    <source>
        <dbReference type="ARBA" id="ARBA00023136"/>
    </source>
</evidence>
<keyword evidence="4 8" id="KW-0812">Transmembrane</keyword>
<evidence type="ECO:0000313" key="9">
    <source>
        <dbReference type="EMBL" id="KAK7395434.1"/>
    </source>
</evidence>
<name>A0AAN9SH15_PSOTE</name>
<evidence type="ECO:0008006" key="11">
    <source>
        <dbReference type="Google" id="ProtNLM"/>
    </source>
</evidence>